<gene>
    <name evidence="2" type="ORF">MNBD_GAMMA20-48</name>
</gene>
<keyword evidence="1" id="KW-1133">Transmembrane helix</keyword>
<protein>
    <submittedName>
        <fullName evidence="2">Uncharacterized protein</fullName>
    </submittedName>
</protein>
<feature type="transmembrane region" description="Helical" evidence="1">
    <location>
        <begin position="29"/>
        <end position="49"/>
    </location>
</feature>
<accession>A0A3B1ALN7</accession>
<reference evidence="2" key="1">
    <citation type="submission" date="2018-06" db="EMBL/GenBank/DDBJ databases">
        <authorList>
            <person name="Zhirakovskaya E."/>
        </authorList>
    </citation>
    <scope>NUCLEOTIDE SEQUENCE</scope>
</reference>
<keyword evidence="1" id="KW-0472">Membrane</keyword>
<organism evidence="2">
    <name type="scientific">hydrothermal vent metagenome</name>
    <dbReference type="NCBI Taxonomy" id="652676"/>
    <lineage>
        <taxon>unclassified sequences</taxon>
        <taxon>metagenomes</taxon>
        <taxon>ecological metagenomes</taxon>
    </lineage>
</organism>
<proteinExistence type="predicted"/>
<sequence length="59" mass="6681">MRGLTRGLSRWAKLRLAFTNAATQHGINFYFTILLVVVIFLLAVLSIYVGQDLNLDELN</sequence>
<keyword evidence="1" id="KW-0812">Transmembrane</keyword>
<dbReference type="AlphaFoldDB" id="A0A3B1ALN7"/>
<evidence type="ECO:0000256" key="1">
    <source>
        <dbReference type="SAM" id="Phobius"/>
    </source>
</evidence>
<dbReference type="EMBL" id="UOFU01000387">
    <property type="protein sequence ID" value="VAX04662.1"/>
    <property type="molecule type" value="Genomic_DNA"/>
</dbReference>
<feature type="non-terminal residue" evidence="2">
    <location>
        <position position="59"/>
    </location>
</feature>
<name>A0A3B1ALN7_9ZZZZ</name>
<evidence type="ECO:0000313" key="2">
    <source>
        <dbReference type="EMBL" id="VAX04662.1"/>
    </source>
</evidence>